<dbReference type="AlphaFoldDB" id="A0A8B6DL34"/>
<dbReference type="InterPro" id="IPR052212">
    <property type="entry name" value="PH-like_domain"/>
</dbReference>
<dbReference type="InterPro" id="IPR008984">
    <property type="entry name" value="SMAD_FHA_dom_sf"/>
</dbReference>
<dbReference type="EMBL" id="UYJE01003539">
    <property type="protein sequence ID" value="VDI20048.1"/>
    <property type="molecule type" value="Genomic_DNA"/>
</dbReference>
<evidence type="ECO:0000313" key="1">
    <source>
        <dbReference type="EMBL" id="VDI20048.1"/>
    </source>
</evidence>
<dbReference type="Gene3D" id="2.60.200.20">
    <property type="match status" value="1"/>
</dbReference>
<gene>
    <name evidence="1" type="ORF">MGAL_10B086691</name>
</gene>
<evidence type="ECO:0000313" key="2">
    <source>
        <dbReference type="Proteomes" id="UP000596742"/>
    </source>
</evidence>
<dbReference type="OrthoDB" id="6020705at2759"/>
<accession>A0A8B6DL34</accession>
<proteinExistence type="predicted"/>
<comment type="caution">
    <text evidence="1">The sequence shown here is derived from an EMBL/GenBank/DDBJ whole genome shotgun (WGS) entry which is preliminary data.</text>
</comment>
<protein>
    <submittedName>
        <fullName evidence="1">Uncharacterized protein</fullName>
    </submittedName>
</protein>
<keyword evidence="2" id="KW-1185">Reference proteome</keyword>
<sequence>MGKLGMKWLCMRDMPKLYRELMIYKKSSYFIADPQLGSCQRCRQEDVRLSDPDSTVKVHADKPHLVSLGSGRLSTAVTIIPLHNGRTDIGTVDAEVLPDLIIQGTGVEDDHCYIDNIHGVVTFTPLAKLCFIDQHLVCEPTRLTQGRIFTRYFDSHITGKRSV</sequence>
<dbReference type="Proteomes" id="UP000596742">
    <property type="component" value="Unassembled WGS sequence"/>
</dbReference>
<name>A0A8B6DL34_MYTGA</name>
<dbReference type="SUPFAM" id="SSF49879">
    <property type="entry name" value="SMAD/FHA domain"/>
    <property type="match status" value="1"/>
</dbReference>
<dbReference type="PANTHER" id="PTHR12156:SF5">
    <property type="entry name" value="FI18040P1"/>
    <property type="match status" value="1"/>
</dbReference>
<dbReference type="PANTHER" id="PTHR12156">
    <property type="entry name" value="PLECKSTRIN HOMOLOGY-LIKE DOMAIN, FAMILY B, MEMBER 3"/>
    <property type="match status" value="1"/>
</dbReference>
<organism evidence="1 2">
    <name type="scientific">Mytilus galloprovincialis</name>
    <name type="common">Mediterranean mussel</name>
    <dbReference type="NCBI Taxonomy" id="29158"/>
    <lineage>
        <taxon>Eukaryota</taxon>
        <taxon>Metazoa</taxon>
        <taxon>Spiralia</taxon>
        <taxon>Lophotrochozoa</taxon>
        <taxon>Mollusca</taxon>
        <taxon>Bivalvia</taxon>
        <taxon>Autobranchia</taxon>
        <taxon>Pteriomorphia</taxon>
        <taxon>Mytilida</taxon>
        <taxon>Mytiloidea</taxon>
        <taxon>Mytilidae</taxon>
        <taxon>Mytilinae</taxon>
        <taxon>Mytilus</taxon>
    </lineage>
</organism>
<reference evidence="1" key="1">
    <citation type="submission" date="2018-11" db="EMBL/GenBank/DDBJ databases">
        <authorList>
            <person name="Alioto T."/>
            <person name="Alioto T."/>
        </authorList>
    </citation>
    <scope>NUCLEOTIDE SEQUENCE</scope>
</reference>